<keyword evidence="1" id="KW-0408">Iron</keyword>
<reference evidence="3" key="1">
    <citation type="submission" date="2020-11" db="EMBL/GenBank/DDBJ databases">
        <authorList>
            <consortium name="DOE Joint Genome Institute"/>
            <person name="Ahrendt S."/>
            <person name="Riley R."/>
            <person name="Andreopoulos W."/>
            <person name="LaButti K."/>
            <person name="Pangilinan J."/>
            <person name="Ruiz-duenas F.J."/>
            <person name="Barrasa J.M."/>
            <person name="Sanchez-Garcia M."/>
            <person name="Camarero S."/>
            <person name="Miyauchi S."/>
            <person name="Serrano A."/>
            <person name="Linde D."/>
            <person name="Babiker R."/>
            <person name="Drula E."/>
            <person name="Ayuso-Fernandez I."/>
            <person name="Pacheco R."/>
            <person name="Padilla G."/>
            <person name="Ferreira P."/>
            <person name="Barriuso J."/>
            <person name="Kellner H."/>
            <person name="Castanera R."/>
            <person name="Alfaro M."/>
            <person name="Ramirez L."/>
            <person name="Pisabarro A.G."/>
            <person name="Kuo A."/>
            <person name="Tritt A."/>
            <person name="Lipzen A."/>
            <person name="He G."/>
            <person name="Yan M."/>
            <person name="Ng V."/>
            <person name="Cullen D."/>
            <person name="Martin F."/>
            <person name="Rosso M.-N."/>
            <person name="Henrissat B."/>
            <person name="Hibbett D."/>
            <person name="Martinez A.T."/>
            <person name="Grigoriev I.V."/>
        </authorList>
    </citation>
    <scope>NUCLEOTIDE SEQUENCE</scope>
    <source>
        <strain evidence="3">AH 44721</strain>
    </source>
</reference>
<proteinExistence type="inferred from homology"/>
<dbReference type="OrthoDB" id="406156at2759"/>
<dbReference type="InterPro" id="IPR005123">
    <property type="entry name" value="Oxoglu/Fe-dep_dioxygenase_dom"/>
</dbReference>
<evidence type="ECO:0000256" key="1">
    <source>
        <dbReference type="RuleBase" id="RU003682"/>
    </source>
</evidence>
<dbReference type="Pfam" id="PF03171">
    <property type="entry name" value="2OG-FeII_Oxy"/>
    <property type="match status" value="1"/>
</dbReference>
<comment type="similarity">
    <text evidence="1">Belongs to the iron/ascorbate-dependent oxidoreductase family.</text>
</comment>
<evidence type="ECO:0000259" key="2">
    <source>
        <dbReference type="PROSITE" id="PS51471"/>
    </source>
</evidence>
<dbReference type="PROSITE" id="PS51471">
    <property type="entry name" value="FE2OG_OXY"/>
    <property type="match status" value="1"/>
</dbReference>
<accession>A0A9P5TJ95</accession>
<keyword evidence="4" id="KW-1185">Reference proteome</keyword>
<dbReference type="InterPro" id="IPR027443">
    <property type="entry name" value="IPNS-like_sf"/>
</dbReference>
<name>A0A9P5TJ95_GYMJU</name>
<dbReference type="AlphaFoldDB" id="A0A9P5TJ95"/>
<gene>
    <name evidence="3" type="ORF">CPB84DRAFT_1789256</name>
</gene>
<dbReference type="InterPro" id="IPR044861">
    <property type="entry name" value="IPNS-like_FE2OG_OXY"/>
</dbReference>
<feature type="domain" description="Fe2OG dioxygenase" evidence="2">
    <location>
        <begin position="140"/>
        <end position="276"/>
    </location>
</feature>
<dbReference type="GO" id="GO:0046872">
    <property type="term" value="F:metal ion binding"/>
    <property type="evidence" value="ECO:0007669"/>
    <property type="project" value="UniProtKB-KW"/>
</dbReference>
<organism evidence="3 4">
    <name type="scientific">Gymnopilus junonius</name>
    <name type="common">Spectacular rustgill mushroom</name>
    <name type="synonym">Gymnopilus spectabilis subsp. junonius</name>
    <dbReference type="NCBI Taxonomy" id="109634"/>
    <lineage>
        <taxon>Eukaryota</taxon>
        <taxon>Fungi</taxon>
        <taxon>Dikarya</taxon>
        <taxon>Basidiomycota</taxon>
        <taxon>Agaricomycotina</taxon>
        <taxon>Agaricomycetes</taxon>
        <taxon>Agaricomycetidae</taxon>
        <taxon>Agaricales</taxon>
        <taxon>Agaricineae</taxon>
        <taxon>Hymenogastraceae</taxon>
        <taxon>Gymnopilus</taxon>
    </lineage>
</organism>
<keyword evidence="1" id="KW-0560">Oxidoreductase</keyword>
<dbReference type="InterPro" id="IPR026992">
    <property type="entry name" value="DIOX_N"/>
</dbReference>
<evidence type="ECO:0000313" key="3">
    <source>
        <dbReference type="EMBL" id="KAF8884276.1"/>
    </source>
</evidence>
<dbReference type="Pfam" id="PF14226">
    <property type="entry name" value="DIOX_N"/>
    <property type="match status" value="1"/>
</dbReference>
<dbReference type="PANTHER" id="PTHR47990">
    <property type="entry name" value="2-OXOGLUTARATE (2OG) AND FE(II)-DEPENDENT OXYGENASE SUPERFAMILY PROTEIN-RELATED"/>
    <property type="match status" value="1"/>
</dbReference>
<evidence type="ECO:0000313" key="4">
    <source>
        <dbReference type="Proteomes" id="UP000724874"/>
    </source>
</evidence>
<comment type="caution">
    <text evidence="3">The sequence shown here is derived from an EMBL/GenBank/DDBJ whole genome shotgun (WGS) entry which is preliminary data.</text>
</comment>
<keyword evidence="1" id="KW-0479">Metal-binding</keyword>
<protein>
    <submittedName>
        <fullName evidence="3">Clavaminate synthase-like protein</fullName>
    </submittedName>
</protein>
<dbReference type="Proteomes" id="UP000724874">
    <property type="component" value="Unassembled WGS sequence"/>
</dbReference>
<dbReference type="SUPFAM" id="SSF51197">
    <property type="entry name" value="Clavaminate synthase-like"/>
    <property type="match status" value="1"/>
</dbReference>
<dbReference type="Gene3D" id="2.60.120.330">
    <property type="entry name" value="B-lactam Antibiotic, Isopenicillin N Synthase, Chain"/>
    <property type="match status" value="1"/>
</dbReference>
<dbReference type="EMBL" id="JADNYJ010000109">
    <property type="protein sequence ID" value="KAF8884276.1"/>
    <property type="molecule type" value="Genomic_DNA"/>
</dbReference>
<dbReference type="GO" id="GO:0016491">
    <property type="term" value="F:oxidoreductase activity"/>
    <property type="evidence" value="ECO:0007669"/>
    <property type="project" value="UniProtKB-KW"/>
</dbReference>
<dbReference type="InterPro" id="IPR050231">
    <property type="entry name" value="Iron_ascorbate_oxido_reductase"/>
</dbReference>
<sequence>MTVDTFPAWPEDVPTHPLLIIDYRLLRKKDPSEVDRLWEAATTLGFWYLKNHGADTAVAEMFDLGAAVMALPLEEMMKYEQGDQGESFGYKMAGGDVVSPSGELDTAEFLNPRLVRRKTPSYPPPVLFHMESVVRPFILKSLEVTNTTIDIFNDKLGMAKGRLLELHSDAEWSGSQARIIRNKATNSTVKVATGSHTDFGSLSFLHNKQGGLQVLPPGADLWQYIEPIQDHAICNVGDALSILSGGLLRSNVHRVLPPPPTQANTERWSLVFFSRLGDSVILRALAEESPVVAEIVKKKSSGGSEKSHPHVTAQEWCQRRVKNRRMANRQATKTWEASLGTEGVNLF</sequence>